<dbReference type="OrthoDB" id="471184at2"/>
<feature type="transmembrane region" description="Helical" evidence="1">
    <location>
        <begin position="92"/>
        <end position="112"/>
    </location>
</feature>
<gene>
    <name evidence="2" type="ORF">CY0110_00905</name>
</gene>
<dbReference type="RefSeq" id="WP_008278940.1">
    <property type="nucleotide sequence ID" value="NZ_AAXW01000128.1"/>
</dbReference>
<comment type="caution">
    <text evidence="2">The sequence shown here is derived from an EMBL/GenBank/DDBJ whole genome shotgun (WGS) entry which is preliminary data.</text>
</comment>
<evidence type="ECO:0008006" key="4">
    <source>
        <dbReference type="Google" id="ProtNLM"/>
    </source>
</evidence>
<dbReference type="AlphaFoldDB" id="A3IZX6"/>
<protein>
    <recommendedName>
        <fullName evidence="4">Shikimate dehydrogenase</fullName>
    </recommendedName>
</protein>
<sequence length="115" mass="12928">MSNNPIEITTDLTKILDRIESNLSDFRKETNQKFEKIDERLNKLEVGQARLEETTKSLSVQISSIDRRVEKIESSQNEVVKEVADLKGAKSLVIPIVVAVITSLLTLLIRAIPNP</sequence>
<accession>A3IZX6</accession>
<evidence type="ECO:0000256" key="1">
    <source>
        <dbReference type="SAM" id="Phobius"/>
    </source>
</evidence>
<proteinExistence type="predicted"/>
<keyword evidence="1" id="KW-0812">Transmembrane</keyword>
<organism evidence="2 3">
    <name type="scientific">Crocosphaera chwakensis CCY0110</name>
    <dbReference type="NCBI Taxonomy" id="391612"/>
    <lineage>
        <taxon>Bacteria</taxon>
        <taxon>Bacillati</taxon>
        <taxon>Cyanobacteriota</taxon>
        <taxon>Cyanophyceae</taxon>
        <taxon>Oscillatoriophycideae</taxon>
        <taxon>Chroococcales</taxon>
        <taxon>Aphanothecaceae</taxon>
        <taxon>Crocosphaera</taxon>
        <taxon>Crocosphaera chwakensis</taxon>
    </lineage>
</organism>
<evidence type="ECO:0000313" key="3">
    <source>
        <dbReference type="Proteomes" id="UP000003781"/>
    </source>
</evidence>
<evidence type="ECO:0000313" key="2">
    <source>
        <dbReference type="EMBL" id="EAZ87972.1"/>
    </source>
</evidence>
<reference evidence="2 3" key="1">
    <citation type="submission" date="2007-03" db="EMBL/GenBank/DDBJ databases">
        <authorList>
            <person name="Stal L."/>
            <person name="Ferriera S."/>
            <person name="Johnson J."/>
            <person name="Kravitz S."/>
            <person name="Beeson K."/>
            <person name="Sutton G."/>
            <person name="Rogers Y.-H."/>
            <person name="Friedman R."/>
            <person name="Frazier M."/>
            <person name="Venter J.C."/>
        </authorList>
    </citation>
    <scope>NUCLEOTIDE SEQUENCE [LARGE SCALE GENOMIC DNA]</scope>
    <source>
        <strain evidence="2 3">CCY0110</strain>
    </source>
</reference>
<keyword evidence="1" id="KW-1133">Transmembrane helix</keyword>
<dbReference type="eggNOG" id="COG2825">
    <property type="taxonomic scope" value="Bacteria"/>
</dbReference>
<keyword evidence="3" id="KW-1185">Reference proteome</keyword>
<dbReference type="EMBL" id="AAXW01000128">
    <property type="protein sequence ID" value="EAZ87972.1"/>
    <property type="molecule type" value="Genomic_DNA"/>
</dbReference>
<keyword evidence="1" id="KW-0472">Membrane</keyword>
<name>A3IZX6_9CHRO</name>
<dbReference type="Proteomes" id="UP000003781">
    <property type="component" value="Unassembled WGS sequence"/>
</dbReference>